<gene>
    <name evidence="2" type="primary">55</name>
    <name evidence="2" type="ORF">SAMW_55</name>
</gene>
<evidence type="ECO:0000313" key="3">
    <source>
        <dbReference type="Proteomes" id="UP000280497"/>
    </source>
</evidence>
<accession>A0A385UL19</accession>
<organism evidence="2 3">
    <name type="scientific">Corynebacterium phage SamW</name>
    <dbReference type="NCBI Taxonomy" id="2301601"/>
    <lineage>
        <taxon>Viruses</taxon>
        <taxon>Duplodnaviria</taxon>
        <taxon>Heunggongvirae</taxon>
        <taxon>Uroviricota</taxon>
        <taxon>Caudoviricetes</taxon>
        <taxon>Samwavirus</taxon>
        <taxon>Samwavirus samW</taxon>
    </lineage>
</organism>
<evidence type="ECO:0000313" key="2">
    <source>
        <dbReference type="EMBL" id="AYB70537.1"/>
    </source>
</evidence>
<name>A0A385UL19_9CAUD</name>
<reference evidence="2 3" key="1">
    <citation type="submission" date="2018-08" db="EMBL/GenBank/DDBJ databases">
        <authorList>
            <person name="Pathak A."/>
            <person name="Staton O.A."/>
            <person name="Aldaher A.R."/>
            <person name="Baird K.M."/>
            <person name="Borah A."/>
            <person name="Haggard G.E."/>
            <person name="Meesala S."/>
            <person name="Nealy S.L."/>
            <person name="Ramdas R."/>
            <person name="Rocha M."/>
            <person name="Sristi D."/>
            <person name="Thukral S."/>
            <person name="Walls C.E."/>
            <person name="Waqas M."/>
            <person name="Williams M.R."/>
            <person name="Winters A.K."/>
            <person name="Sahawneh K.J."/>
            <person name="Monti D.L."/>
            <person name="Garlena R.A."/>
            <person name="Russell D.A."/>
            <person name="Pope W.H."/>
            <person name="Jacobs-Sera D."/>
            <person name="Hatfull G.F."/>
        </authorList>
    </citation>
    <scope>NUCLEOTIDE SEQUENCE [LARGE SCALE GENOMIC DNA]</scope>
</reference>
<protein>
    <submittedName>
        <fullName evidence="2">Uncharacterized protein</fullName>
    </submittedName>
</protein>
<sequence>MSLSPADDYDDQGNYQPGPTRTYPRHARCQPGCCTGTPICYEPDTDQEGDQ</sequence>
<proteinExistence type="predicted"/>
<dbReference type="GeneID" id="55003834"/>
<feature type="region of interest" description="Disordered" evidence="1">
    <location>
        <begin position="1"/>
        <end position="25"/>
    </location>
</feature>
<dbReference type="KEGG" id="vg:55003834"/>
<dbReference type="EMBL" id="MH727560">
    <property type="protein sequence ID" value="AYB70537.1"/>
    <property type="molecule type" value="Genomic_DNA"/>
</dbReference>
<dbReference type="Proteomes" id="UP000280497">
    <property type="component" value="Segment"/>
</dbReference>
<dbReference type="RefSeq" id="YP_009812764.1">
    <property type="nucleotide sequence ID" value="NC_048069.1"/>
</dbReference>
<keyword evidence="3" id="KW-1185">Reference proteome</keyword>
<evidence type="ECO:0000256" key="1">
    <source>
        <dbReference type="SAM" id="MobiDB-lite"/>
    </source>
</evidence>